<feature type="transmembrane region" description="Helical" evidence="9">
    <location>
        <begin position="341"/>
        <end position="361"/>
    </location>
</feature>
<evidence type="ECO:0000256" key="5">
    <source>
        <dbReference type="ARBA" id="ARBA00022692"/>
    </source>
</evidence>
<feature type="transmembrane region" description="Helical" evidence="9">
    <location>
        <begin position="228"/>
        <end position="248"/>
    </location>
</feature>
<feature type="transmembrane region" description="Helical" evidence="9">
    <location>
        <begin position="186"/>
        <end position="219"/>
    </location>
</feature>
<keyword evidence="3" id="KW-0328">Glycosyltransferase</keyword>
<feature type="domain" description="Putative mannosyltransferase YkcA/B-like C-terminal" evidence="11">
    <location>
        <begin position="553"/>
        <end position="646"/>
    </location>
</feature>
<evidence type="ECO:0000256" key="8">
    <source>
        <dbReference type="SAM" id="MobiDB-lite"/>
    </source>
</evidence>
<evidence type="ECO:0000256" key="7">
    <source>
        <dbReference type="ARBA" id="ARBA00023136"/>
    </source>
</evidence>
<feature type="transmembrane region" description="Helical" evidence="9">
    <location>
        <begin position="108"/>
        <end position="129"/>
    </location>
</feature>
<gene>
    <name evidence="12" type="ORF">GCM10022242_20730</name>
</gene>
<keyword evidence="4" id="KW-0808">Transferase</keyword>
<dbReference type="Proteomes" id="UP001501821">
    <property type="component" value="Unassembled WGS sequence"/>
</dbReference>
<proteinExistence type="predicted"/>
<evidence type="ECO:0000259" key="10">
    <source>
        <dbReference type="Pfam" id="PF13231"/>
    </source>
</evidence>
<dbReference type="InterPro" id="IPR038731">
    <property type="entry name" value="RgtA/B/C-like"/>
</dbReference>
<sequence length="674" mass="68613">MTALDDVLARTTPPPGPAAPEPDRPSARTRRASLAALLAVTAVAYLWTLSESGYANSFYAAAAQAGSESWKAFFFGSLDIGSSITVDKPPAALWAMGLSVRVFGLSSWSILVPEALMGVATVALVHATVRRTAGHWAGIVAGAATATTPVAALMFRFDNPDALLVLLLVAAGYATMRATEAARGRWLVLAGVLVGFAFLTKMLQAFLVLPAFVLVYLLAAPTTVRRRLLHLIAAFGAMLASAGWWVAIVELVPESWRPYVDGSQDNSVLELIWGYNGLGRLTGDEAGGHGNAGFGSAAGILRLFQGVSGGMVTWLLPAALALLVAGVVMRGRAPRTDRTRALLLLTGGSMVVTGLVFSFMAGIYHDYYTVALAPWIAATAVVGGAEVWRHRRALAARLVLGTTVAFSAGWAAYLLGQSGQQPYLALRWVVLVLGVLSASAIVAADRLSRRLAAAALLGAVLSLGIGPAAYSVQTVTTAHTGSIVTAGPYQGSMSGPGGHGWPGAGGGPGGGAFPGGPPPGGMTGAPPTQGTPGAMPGGAAGGLLDGAQVSDQLVALLSDDADSYTWVAATGGAQGAASYQLATGDPVMPIGGFNGTSPSPTLAQFQEYVDQGEIHYYVAGGGMGAMGGQSGSTSTASQIEDWVSANFSSTTVDGVTVYDLTSPVSSSGGSTVSS</sequence>
<dbReference type="RefSeq" id="WP_344775030.1">
    <property type="nucleotide sequence ID" value="NZ_BAABAH010000006.1"/>
</dbReference>
<feature type="transmembrane region" description="Helical" evidence="9">
    <location>
        <begin position="425"/>
        <end position="444"/>
    </location>
</feature>
<evidence type="ECO:0000256" key="9">
    <source>
        <dbReference type="SAM" id="Phobius"/>
    </source>
</evidence>
<keyword evidence="6 9" id="KW-1133">Transmembrane helix</keyword>
<protein>
    <submittedName>
        <fullName evidence="12">Glycosyltransferase family 39 protein</fullName>
    </submittedName>
</protein>
<feature type="transmembrane region" description="Helical" evidence="9">
    <location>
        <begin position="367"/>
        <end position="387"/>
    </location>
</feature>
<organism evidence="12 13">
    <name type="scientific">Nocardioides panacisoli</name>
    <dbReference type="NCBI Taxonomy" id="627624"/>
    <lineage>
        <taxon>Bacteria</taxon>
        <taxon>Bacillati</taxon>
        <taxon>Actinomycetota</taxon>
        <taxon>Actinomycetes</taxon>
        <taxon>Propionibacteriales</taxon>
        <taxon>Nocardioidaceae</taxon>
        <taxon>Nocardioides</taxon>
    </lineage>
</organism>
<feature type="region of interest" description="Disordered" evidence="8">
    <location>
        <begin position="1"/>
        <end position="26"/>
    </location>
</feature>
<evidence type="ECO:0000256" key="2">
    <source>
        <dbReference type="ARBA" id="ARBA00022475"/>
    </source>
</evidence>
<comment type="caution">
    <text evidence="12">The sequence shown here is derived from an EMBL/GenBank/DDBJ whole genome shotgun (WGS) entry which is preliminary data.</text>
</comment>
<keyword evidence="5 9" id="KW-0812">Transmembrane</keyword>
<comment type="subcellular location">
    <subcellularLocation>
        <location evidence="1">Cell membrane</location>
        <topology evidence="1">Multi-pass membrane protein</topology>
    </subcellularLocation>
</comment>
<name>A0ABP7IHY3_9ACTN</name>
<dbReference type="PANTHER" id="PTHR33908">
    <property type="entry name" value="MANNOSYLTRANSFERASE YKCB-RELATED"/>
    <property type="match status" value="1"/>
</dbReference>
<feature type="transmembrane region" description="Helical" evidence="9">
    <location>
        <begin position="32"/>
        <end position="49"/>
    </location>
</feature>
<evidence type="ECO:0000256" key="4">
    <source>
        <dbReference type="ARBA" id="ARBA00022679"/>
    </source>
</evidence>
<dbReference type="EMBL" id="BAABAH010000006">
    <property type="protein sequence ID" value="GAA3818731.1"/>
    <property type="molecule type" value="Genomic_DNA"/>
</dbReference>
<dbReference type="Pfam" id="PF24878">
    <property type="entry name" value="YkcB_C"/>
    <property type="match status" value="1"/>
</dbReference>
<feature type="compositionally biased region" description="Low complexity" evidence="8">
    <location>
        <begin position="524"/>
        <end position="534"/>
    </location>
</feature>
<evidence type="ECO:0000259" key="11">
    <source>
        <dbReference type="Pfam" id="PF24878"/>
    </source>
</evidence>
<dbReference type="InterPro" id="IPR056785">
    <property type="entry name" value="YkcA/B-like_C"/>
</dbReference>
<evidence type="ECO:0000256" key="6">
    <source>
        <dbReference type="ARBA" id="ARBA00022989"/>
    </source>
</evidence>
<feature type="transmembrane region" description="Helical" evidence="9">
    <location>
        <begin position="451"/>
        <end position="470"/>
    </location>
</feature>
<feature type="transmembrane region" description="Helical" evidence="9">
    <location>
        <begin position="136"/>
        <end position="157"/>
    </location>
</feature>
<feature type="region of interest" description="Disordered" evidence="8">
    <location>
        <begin position="494"/>
        <end position="542"/>
    </location>
</feature>
<feature type="compositionally biased region" description="Gly residues" evidence="8">
    <location>
        <begin position="494"/>
        <end position="514"/>
    </location>
</feature>
<accession>A0ABP7IHY3</accession>
<keyword evidence="13" id="KW-1185">Reference proteome</keyword>
<feature type="domain" description="Glycosyltransferase RgtA/B/C/D-like" evidence="10">
    <location>
        <begin position="87"/>
        <end position="241"/>
    </location>
</feature>
<dbReference type="Pfam" id="PF13231">
    <property type="entry name" value="PMT_2"/>
    <property type="match status" value="1"/>
</dbReference>
<keyword evidence="2" id="KW-1003">Cell membrane</keyword>
<feature type="transmembrane region" description="Helical" evidence="9">
    <location>
        <begin position="394"/>
        <end position="413"/>
    </location>
</feature>
<reference evidence="13" key="1">
    <citation type="journal article" date="2019" name="Int. J. Syst. Evol. Microbiol.">
        <title>The Global Catalogue of Microorganisms (GCM) 10K type strain sequencing project: providing services to taxonomists for standard genome sequencing and annotation.</title>
        <authorList>
            <consortium name="The Broad Institute Genomics Platform"/>
            <consortium name="The Broad Institute Genome Sequencing Center for Infectious Disease"/>
            <person name="Wu L."/>
            <person name="Ma J."/>
        </authorList>
    </citation>
    <scope>NUCLEOTIDE SEQUENCE [LARGE SCALE GENOMIC DNA]</scope>
    <source>
        <strain evidence="13">JCM 16953</strain>
    </source>
</reference>
<dbReference type="PANTHER" id="PTHR33908:SF3">
    <property type="entry name" value="UNDECAPRENYL PHOSPHATE-ALPHA-4-AMINO-4-DEOXY-L-ARABINOSE ARABINOSYL TRANSFERASE"/>
    <property type="match status" value="1"/>
</dbReference>
<evidence type="ECO:0000313" key="13">
    <source>
        <dbReference type="Proteomes" id="UP001501821"/>
    </source>
</evidence>
<evidence type="ECO:0000313" key="12">
    <source>
        <dbReference type="EMBL" id="GAA3818731.1"/>
    </source>
</evidence>
<keyword evidence="7 9" id="KW-0472">Membrane</keyword>
<feature type="transmembrane region" description="Helical" evidence="9">
    <location>
        <begin position="311"/>
        <end position="329"/>
    </location>
</feature>
<dbReference type="InterPro" id="IPR050297">
    <property type="entry name" value="LipidA_mod_glycosyltrf_83"/>
</dbReference>
<evidence type="ECO:0000256" key="1">
    <source>
        <dbReference type="ARBA" id="ARBA00004651"/>
    </source>
</evidence>
<evidence type="ECO:0000256" key="3">
    <source>
        <dbReference type="ARBA" id="ARBA00022676"/>
    </source>
</evidence>